<keyword evidence="2" id="KW-1185">Reference proteome</keyword>
<protein>
    <submittedName>
        <fullName evidence="1">Uncharacterized protein</fullName>
    </submittedName>
</protein>
<dbReference type="InParanoid" id="A0A409YIJ8"/>
<evidence type="ECO:0000313" key="1">
    <source>
        <dbReference type="EMBL" id="PPR02795.1"/>
    </source>
</evidence>
<comment type="caution">
    <text evidence="1">The sequence shown here is derived from an EMBL/GenBank/DDBJ whole genome shotgun (WGS) entry which is preliminary data.</text>
</comment>
<gene>
    <name evidence="1" type="ORF">CVT26_009612</name>
</gene>
<dbReference type="AlphaFoldDB" id="A0A409YIJ8"/>
<evidence type="ECO:0000313" key="2">
    <source>
        <dbReference type="Proteomes" id="UP000284706"/>
    </source>
</evidence>
<sequence>MPCKAVVLHCEEDFTFKNFNVDCSSDGTRVQDGGVPGVPETGLRQCGCTTAFSGARFGFSKNCEAASAARGAYTHVLRMEVDLRSLIPSLDMGIGGYIPDAADGLLQTMVSGMFVLQVVELLMAISSAAELLEK</sequence>
<reference evidence="1 2" key="1">
    <citation type="journal article" date="2018" name="Evol. Lett.">
        <title>Horizontal gene cluster transfer increased hallucinogenic mushroom diversity.</title>
        <authorList>
            <person name="Reynolds H.T."/>
            <person name="Vijayakumar V."/>
            <person name="Gluck-Thaler E."/>
            <person name="Korotkin H.B."/>
            <person name="Matheny P.B."/>
            <person name="Slot J.C."/>
        </authorList>
    </citation>
    <scope>NUCLEOTIDE SEQUENCE [LARGE SCALE GENOMIC DNA]</scope>
    <source>
        <strain evidence="1 2">SRW20</strain>
    </source>
</reference>
<dbReference type="EMBL" id="NHYE01000817">
    <property type="protein sequence ID" value="PPR02795.1"/>
    <property type="molecule type" value="Genomic_DNA"/>
</dbReference>
<organism evidence="1 2">
    <name type="scientific">Gymnopilus dilepis</name>
    <dbReference type="NCBI Taxonomy" id="231916"/>
    <lineage>
        <taxon>Eukaryota</taxon>
        <taxon>Fungi</taxon>
        <taxon>Dikarya</taxon>
        <taxon>Basidiomycota</taxon>
        <taxon>Agaricomycotina</taxon>
        <taxon>Agaricomycetes</taxon>
        <taxon>Agaricomycetidae</taxon>
        <taxon>Agaricales</taxon>
        <taxon>Agaricineae</taxon>
        <taxon>Hymenogastraceae</taxon>
        <taxon>Gymnopilus</taxon>
    </lineage>
</organism>
<name>A0A409YIJ8_9AGAR</name>
<dbReference type="Proteomes" id="UP000284706">
    <property type="component" value="Unassembled WGS sequence"/>
</dbReference>
<proteinExistence type="predicted"/>
<accession>A0A409YIJ8</accession>